<organism evidence="3 4">
    <name type="scientific">Lottiidibacillus patelloidae</name>
    <dbReference type="NCBI Taxonomy" id="2670334"/>
    <lineage>
        <taxon>Bacteria</taxon>
        <taxon>Bacillati</taxon>
        <taxon>Bacillota</taxon>
        <taxon>Bacilli</taxon>
        <taxon>Bacillales</taxon>
        <taxon>Bacillaceae</taxon>
        <taxon>Lottiidibacillus</taxon>
    </lineage>
</organism>
<evidence type="ECO:0000313" key="4">
    <source>
        <dbReference type="Proteomes" id="UP000217083"/>
    </source>
</evidence>
<proteinExistence type="predicted"/>
<feature type="domain" description="TcaA 4th" evidence="2">
    <location>
        <begin position="195"/>
        <end position="267"/>
    </location>
</feature>
<feature type="transmembrane region" description="Helical" evidence="1">
    <location>
        <begin position="9"/>
        <end position="30"/>
    </location>
</feature>
<keyword evidence="1" id="KW-1133">Transmembrane helix</keyword>
<dbReference type="InterPro" id="IPR054530">
    <property type="entry name" value="TcaA_4th"/>
</dbReference>
<accession>A0A263BS55</accession>
<keyword evidence="1" id="KW-0812">Transmembrane</keyword>
<evidence type="ECO:0000313" key="3">
    <source>
        <dbReference type="EMBL" id="OZM56016.1"/>
    </source>
</evidence>
<keyword evidence="4" id="KW-1185">Reference proteome</keyword>
<reference evidence="3 4" key="2">
    <citation type="submission" date="2017-09" db="EMBL/GenBank/DDBJ databases">
        <title>Bacillus patelloidae sp. nov., isolated from the intestinal tract of a marine limpet.</title>
        <authorList>
            <person name="Liu R."/>
            <person name="Dong C."/>
            <person name="Shao Z."/>
        </authorList>
    </citation>
    <scope>NUCLEOTIDE SEQUENCE [LARGE SCALE GENOMIC DNA]</scope>
    <source>
        <strain evidence="3 4">SA5d-4</strain>
    </source>
</reference>
<name>A0A263BS55_9BACI</name>
<dbReference type="AlphaFoldDB" id="A0A263BS55"/>
<gene>
    <name evidence="3" type="ORF">CIB95_14330</name>
</gene>
<dbReference type="EMBL" id="NPIA01000009">
    <property type="protein sequence ID" value="OZM56016.1"/>
    <property type="molecule type" value="Genomic_DNA"/>
</dbReference>
<evidence type="ECO:0000256" key="1">
    <source>
        <dbReference type="SAM" id="Phobius"/>
    </source>
</evidence>
<dbReference type="RefSeq" id="WP_094926277.1">
    <property type="nucleotide sequence ID" value="NZ_NPIA01000009.1"/>
</dbReference>
<reference evidence="4" key="1">
    <citation type="submission" date="2017-08" db="EMBL/GenBank/DDBJ databases">
        <authorList>
            <person name="Huang Z."/>
        </authorList>
    </citation>
    <scope>NUCLEOTIDE SEQUENCE [LARGE SCALE GENOMIC DNA]</scope>
    <source>
        <strain evidence="4">SA5d-4</strain>
    </source>
</reference>
<protein>
    <recommendedName>
        <fullName evidence="2">TcaA 4th domain-containing protein</fullName>
    </recommendedName>
</protein>
<dbReference type="Pfam" id="PF22820">
    <property type="entry name" value="TcaA_3rd_4th"/>
    <property type="match status" value="1"/>
</dbReference>
<keyword evidence="1" id="KW-0472">Membrane</keyword>
<evidence type="ECO:0000259" key="2">
    <source>
        <dbReference type="Pfam" id="PF22820"/>
    </source>
</evidence>
<comment type="caution">
    <text evidence="3">The sequence shown here is derived from an EMBL/GenBank/DDBJ whole genome shotgun (WGS) entry which is preliminary data.</text>
</comment>
<dbReference type="Proteomes" id="UP000217083">
    <property type="component" value="Unassembled WGS sequence"/>
</dbReference>
<sequence>MKHFRNNRFVMVAIILSSFFIIMTMTSSFVSKDKAIDTLIEAYEKKDVTLLQSVLASSSQIYSDAELLAFIDYLYSSESDFQLFIKEVNEKRDTATLDHPAFTIIKEEKSTFKKEYVVKIKPIEVTFRVEDYIEAIEWNGQLLAPNKKITMIPAIIVVKLHILTNDDISFTEQQTINLDPTHRSKHFYINLESTSFITLDSNFDDVTIYINGKDTGEEIKFSNYSGKLYGPVPFDGSVTVAVGKKFPWGEVVSPEIPIINRKEYINLEAANTQITSQITSIITEYAESVLKAWQKKDATMLKHMYQESILAEESLMEQHDIPTDVELDRFSVEDVRVIQDYQFAEQGIAAIVRTNEKYKYAGKKIDRYERYYLVFNEEEETWYVVNYESLPLYSYFFD</sequence>